<organism evidence="2 3">
    <name type="scientific">Pedosphaera parvula (strain Ellin514)</name>
    <dbReference type="NCBI Taxonomy" id="320771"/>
    <lineage>
        <taxon>Bacteria</taxon>
        <taxon>Pseudomonadati</taxon>
        <taxon>Verrucomicrobiota</taxon>
        <taxon>Pedosphaerae</taxon>
        <taxon>Pedosphaerales</taxon>
        <taxon>Pedosphaeraceae</taxon>
        <taxon>Pedosphaera</taxon>
    </lineage>
</organism>
<keyword evidence="1" id="KW-0812">Transmembrane</keyword>
<keyword evidence="3" id="KW-1185">Reference proteome</keyword>
<dbReference type="RefSeq" id="WP_007416975.1">
    <property type="nucleotide sequence ID" value="NZ_ABOX02000034.1"/>
</dbReference>
<dbReference type="AlphaFoldDB" id="B9XMD6"/>
<comment type="caution">
    <text evidence="2">The sequence shown here is derived from an EMBL/GenBank/DDBJ whole genome shotgun (WGS) entry which is preliminary data.</text>
</comment>
<feature type="transmembrane region" description="Helical" evidence="1">
    <location>
        <begin position="20"/>
        <end position="40"/>
    </location>
</feature>
<gene>
    <name evidence="2" type="ORF">Cflav_PD2027</name>
</gene>
<keyword evidence="1" id="KW-1133">Transmembrane helix</keyword>
<accession>B9XMD6</accession>
<dbReference type="STRING" id="320771.Cflav_PD2027"/>
<keyword evidence="1" id="KW-0472">Membrane</keyword>
<name>B9XMD6_PEDPL</name>
<proteinExistence type="predicted"/>
<reference evidence="2 3" key="1">
    <citation type="journal article" date="2011" name="J. Bacteriol.">
        <title>Genome sequence of 'Pedosphaera parvula' Ellin514, an aerobic Verrucomicrobial isolate from pasture soil.</title>
        <authorList>
            <person name="Kant R."/>
            <person name="van Passel M.W."/>
            <person name="Sangwan P."/>
            <person name="Palva A."/>
            <person name="Lucas S."/>
            <person name="Copeland A."/>
            <person name="Lapidus A."/>
            <person name="Glavina Del Rio T."/>
            <person name="Dalin E."/>
            <person name="Tice H."/>
            <person name="Bruce D."/>
            <person name="Goodwin L."/>
            <person name="Pitluck S."/>
            <person name="Chertkov O."/>
            <person name="Larimer F.W."/>
            <person name="Land M.L."/>
            <person name="Hauser L."/>
            <person name="Brettin T.S."/>
            <person name="Detter J.C."/>
            <person name="Han S."/>
            <person name="de Vos W.M."/>
            <person name="Janssen P.H."/>
            <person name="Smidt H."/>
        </authorList>
    </citation>
    <scope>NUCLEOTIDE SEQUENCE [LARGE SCALE GENOMIC DNA]</scope>
    <source>
        <strain evidence="2 3">Ellin514</strain>
    </source>
</reference>
<feature type="transmembrane region" description="Helical" evidence="1">
    <location>
        <begin position="71"/>
        <end position="89"/>
    </location>
</feature>
<dbReference type="EMBL" id="ABOX02000034">
    <property type="protein sequence ID" value="EEF58978.1"/>
    <property type="molecule type" value="Genomic_DNA"/>
</dbReference>
<evidence type="ECO:0000256" key="1">
    <source>
        <dbReference type="SAM" id="Phobius"/>
    </source>
</evidence>
<evidence type="ECO:0000313" key="2">
    <source>
        <dbReference type="EMBL" id="EEF58978.1"/>
    </source>
</evidence>
<protein>
    <submittedName>
        <fullName evidence="2">Uncharacterized protein</fullName>
    </submittedName>
</protein>
<sequence length="102" mass="12215">MNTFQCLKEFFLIWVEFFRHATRLEYCSLAIAGTIGFLWFKIMFRKPDGFDQHPTIDYRDPVDGRWAGEKAMLLLLMAFGSYWLAYYQLPDWFPTFFHGVPK</sequence>
<dbReference type="Proteomes" id="UP000003688">
    <property type="component" value="Unassembled WGS sequence"/>
</dbReference>
<evidence type="ECO:0000313" key="3">
    <source>
        <dbReference type="Proteomes" id="UP000003688"/>
    </source>
</evidence>